<evidence type="ECO:0000256" key="4">
    <source>
        <dbReference type="PROSITE-ProRule" id="PRU01343"/>
    </source>
</evidence>
<dbReference type="STRING" id="1198029.A0A1U7LMH8"/>
<keyword evidence="2 4" id="KW-0863">Zinc-finger</keyword>
<evidence type="ECO:0000256" key="3">
    <source>
        <dbReference type="ARBA" id="ARBA00022833"/>
    </source>
</evidence>
<evidence type="ECO:0000256" key="2">
    <source>
        <dbReference type="ARBA" id="ARBA00022771"/>
    </source>
</evidence>
<dbReference type="GO" id="GO:0008270">
    <property type="term" value="F:zinc ion binding"/>
    <property type="evidence" value="ECO:0007669"/>
    <property type="project" value="UniProtKB-KW"/>
</dbReference>
<dbReference type="OrthoDB" id="391817at2759"/>
<keyword evidence="1" id="KW-0479">Metal-binding</keyword>
<dbReference type="InterPro" id="IPR010666">
    <property type="entry name" value="Znf_GRF"/>
</dbReference>
<dbReference type="AlphaFoldDB" id="A0A1U7LMH8"/>
<dbReference type="Proteomes" id="UP000186594">
    <property type="component" value="Unassembled WGS sequence"/>
</dbReference>
<accession>A0A1U7LMH8</accession>
<keyword evidence="7" id="KW-0456">Lyase</keyword>
<dbReference type="EMBL" id="LXFE01001156">
    <property type="protein sequence ID" value="OLL23865.1"/>
    <property type="molecule type" value="Genomic_DNA"/>
</dbReference>
<reference evidence="7 8" key="1">
    <citation type="submission" date="2016-04" db="EMBL/GenBank/DDBJ databases">
        <title>Evolutionary innovation and constraint leading to complex multicellularity in the Ascomycota.</title>
        <authorList>
            <person name="Cisse O."/>
            <person name="Nguyen A."/>
            <person name="Hewitt D.A."/>
            <person name="Jedd G."/>
            <person name="Stajich J.E."/>
        </authorList>
    </citation>
    <scope>NUCLEOTIDE SEQUENCE [LARGE SCALE GENOMIC DNA]</scope>
    <source>
        <strain evidence="7 8">DAH-3</strain>
    </source>
</reference>
<comment type="caution">
    <text evidence="7">The sequence shown here is derived from an EMBL/GenBank/DDBJ whole genome shotgun (WGS) entry which is preliminary data.</text>
</comment>
<evidence type="ECO:0000256" key="1">
    <source>
        <dbReference type="ARBA" id="ARBA00022723"/>
    </source>
</evidence>
<protein>
    <submittedName>
        <fullName evidence="7">DNA-(Apurinic or apyrimidinic site) lyase 2</fullName>
    </submittedName>
</protein>
<feature type="region of interest" description="Disordered" evidence="5">
    <location>
        <begin position="1"/>
        <end position="85"/>
    </location>
</feature>
<organism evidence="7 8">
    <name type="scientific">Neolecta irregularis (strain DAH-3)</name>
    <dbReference type="NCBI Taxonomy" id="1198029"/>
    <lineage>
        <taxon>Eukaryota</taxon>
        <taxon>Fungi</taxon>
        <taxon>Dikarya</taxon>
        <taxon>Ascomycota</taxon>
        <taxon>Taphrinomycotina</taxon>
        <taxon>Neolectales</taxon>
        <taxon>Neolectaceae</taxon>
        <taxon>Neolecta</taxon>
    </lineage>
</organism>
<evidence type="ECO:0000256" key="5">
    <source>
        <dbReference type="SAM" id="MobiDB-lite"/>
    </source>
</evidence>
<proteinExistence type="predicted"/>
<feature type="compositionally biased region" description="Polar residues" evidence="5">
    <location>
        <begin position="1"/>
        <end position="29"/>
    </location>
</feature>
<dbReference type="GO" id="GO:0016829">
    <property type="term" value="F:lyase activity"/>
    <property type="evidence" value="ECO:0007669"/>
    <property type="project" value="UniProtKB-KW"/>
</dbReference>
<feature type="compositionally biased region" description="Low complexity" evidence="5">
    <location>
        <begin position="70"/>
        <end position="79"/>
    </location>
</feature>
<evidence type="ECO:0000313" key="7">
    <source>
        <dbReference type="EMBL" id="OLL23865.1"/>
    </source>
</evidence>
<evidence type="ECO:0000313" key="8">
    <source>
        <dbReference type="Proteomes" id="UP000186594"/>
    </source>
</evidence>
<keyword evidence="3" id="KW-0862">Zinc</keyword>
<name>A0A1U7LMH8_NEOID</name>
<dbReference type="PROSITE" id="PS51999">
    <property type="entry name" value="ZF_GRF"/>
    <property type="match status" value="1"/>
</dbReference>
<keyword evidence="8" id="KW-1185">Reference proteome</keyword>
<sequence>MFANLPATTVKDTIENISQKGSTTLTSAPPGSVKRKGSPLNVHAKPKKEKVKSDRQKPITKFLTGKKRTSSNSDDNPPSKSYAVSETALSDLDLYPLPESTNSSHFPDQSLSELIQTSRKSQTSSSRTWSEIFTKPVPPNCTTHDEPCIQLVVKKPGLNCGRKFWICSRDVGPGYDNWSRPKDDIDERFRCGFFKWCNGN</sequence>
<evidence type="ECO:0000259" key="6">
    <source>
        <dbReference type="PROSITE" id="PS51999"/>
    </source>
</evidence>
<feature type="domain" description="GRF-type" evidence="6">
    <location>
        <begin position="141"/>
        <end position="200"/>
    </location>
</feature>
<gene>
    <name evidence="7" type="ORF">NEOLI_003754</name>
</gene>